<dbReference type="FunFam" id="3.40.50.300:FF:000957">
    <property type="entry name" value="ATP-dependent RNA helicase SUV3L, mitochondrial"/>
    <property type="match status" value="1"/>
</dbReference>
<dbReference type="Gene3D" id="1.20.58.1080">
    <property type="match status" value="1"/>
</dbReference>
<evidence type="ECO:0000256" key="4">
    <source>
        <dbReference type="ARBA" id="ARBA00004173"/>
    </source>
</evidence>
<organism evidence="21 22">
    <name type="scientific">Colletotrichum lupini</name>
    <dbReference type="NCBI Taxonomy" id="145971"/>
    <lineage>
        <taxon>Eukaryota</taxon>
        <taxon>Fungi</taxon>
        <taxon>Dikarya</taxon>
        <taxon>Ascomycota</taxon>
        <taxon>Pezizomycotina</taxon>
        <taxon>Sordariomycetes</taxon>
        <taxon>Hypocreomycetidae</taxon>
        <taxon>Glomerellales</taxon>
        <taxon>Glomerellaceae</taxon>
        <taxon>Colletotrichum</taxon>
        <taxon>Colletotrichum acutatum species complex</taxon>
    </lineage>
</organism>
<keyword evidence="22" id="KW-1185">Reference proteome</keyword>
<evidence type="ECO:0000256" key="13">
    <source>
        <dbReference type="ARBA" id="ARBA00022946"/>
    </source>
</evidence>
<dbReference type="PROSITE" id="PS00140">
    <property type="entry name" value="UCH_1"/>
    <property type="match status" value="1"/>
</dbReference>
<dbReference type="GO" id="GO:0004843">
    <property type="term" value="F:cysteine-type deubiquitinase activity"/>
    <property type="evidence" value="ECO:0007669"/>
    <property type="project" value="UniProtKB-UniRule"/>
</dbReference>
<keyword evidence="7" id="KW-0547">Nucleotide-binding</keyword>
<evidence type="ECO:0000256" key="1">
    <source>
        <dbReference type="ARBA" id="ARBA00000707"/>
    </source>
</evidence>
<dbReference type="InterPro" id="IPR055206">
    <property type="entry name" value="DEXQc_SUV3"/>
</dbReference>
<keyword evidence="17" id="KW-0175">Coiled coil</keyword>
<feature type="compositionally biased region" description="Basic residues" evidence="18">
    <location>
        <begin position="824"/>
        <end position="839"/>
    </location>
</feature>
<dbReference type="KEGG" id="clup:CLUP02_15433"/>
<dbReference type="InterPro" id="IPR001650">
    <property type="entry name" value="Helicase_C-like"/>
</dbReference>
<proteinExistence type="inferred from homology"/>
<dbReference type="AlphaFoldDB" id="A0A9Q8WP05"/>
<keyword evidence="14" id="KW-0496">Mitochondrion</keyword>
<sequence length="1088" mass="121581">MRSVLRATKLCAAATRLAPGHGFATSSPSAYQATLERYSTRKYSPPDRKTSKYDVFRNMILTQFNVVVDNMGRWSETNTEYRNFGVRSEYGLNNEIALFRDTIQKAIGLANKGATLRKENPLFWSLRNAFIRGDVKGLTAELRYSFQSFMLRSKLTHSTARQRKLADLRYPMEWFPATRAMQRTIHLHVGPTNSGKTYRALQALMNSKSGIYGGPLRLLAHEIYSRFQANGKPCAMITGEEQRIPDADNYFISCTVEMTPLNRIVDVAVIDEIQMIGHDERGWAWTQALLGVMAKEVHLCGEERVVDLIKSICSSIGDKCIVHRYERLSPLQTMEKSLGNDLSNLEKGDAVVAFTRVNLHGLKNAIEETTGRRCAIVYGSLPPETRAQQAALFNDPNNDYDFLVASDAIGMGLNLEIKRVIFETSMKHDGTQYRSLTTSEIKQIGGRAGRYKTAWQAATATSDEANQVEEKKVGYVTTLADEDLPAIAKGFNTETAPLEAAGIHPPSHIIEQFAEYFPPDTPLSFILLRLRELAPVSERFTVYVPEISAKIADTIQEFPLTIQDRITVLHAPISLREQGQMDLLKAIAKCISTRSNGALYDIQPIQLELLDATLEDFNNQGRRYLHAIESLHAAITLYLWVSYRFPNIFTSQALAFHVKDAVEEKIEFYLENNAVFDPEVHTKVREKRRREARAKDMKAEMEVELRRLQEEEDESSAEKLAGIAPSEDDSIVFDQSSAGLDEPLVVDESDYETGLKDKEEKPKEESAATPAGYLTDPTMYPSCFWRGKVTWQLYLACLLSNSNWPAPFILHHPSKRNTLSNPFHKPHPHGGTRQQKHKSSTMTSTNPDPSAAAPAFIPLEANPELMTSLLHKLGLSPALQIHDVYSLTDPDMLSFVPRPALAVLLVFPVSAAYESHRLAEDALLDEYKGKGPQEPVLWFRQTIRNACGLMGLLHAVANGPAREYIQKPSDLNTLLETAEPLEPASRAQLLEKTPALATAHREAASQGATEAPEASDDVDLHYVCFVRGDDGTLWELDGRRKGPLNRGQLESGEDVLSEKALTWGPRKFLEREGADLRFSAVALAGSLD</sequence>
<dbReference type="Pfam" id="PF00271">
    <property type="entry name" value="Helicase_C"/>
    <property type="match status" value="1"/>
</dbReference>
<dbReference type="InterPro" id="IPR050699">
    <property type="entry name" value="RNA-DNA_Helicase"/>
</dbReference>
<dbReference type="PANTHER" id="PTHR12131:SF1">
    <property type="entry name" value="ATP-DEPENDENT RNA HELICASE SUPV3L1, MITOCHONDRIAL-RELATED"/>
    <property type="match status" value="1"/>
</dbReference>
<evidence type="ECO:0000256" key="18">
    <source>
        <dbReference type="SAM" id="MobiDB-lite"/>
    </source>
</evidence>
<feature type="region of interest" description="Disordered" evidence="18">
    <location>
        <begin position="817"/>
        <end position="850"/>
    </location>
</feature>
<dbReference type="GO" id="GO:0003724">
    <property type="term" value="F:RNA helicase activity"/>
    <property type="evidence" value="ECO:0007669"/>
    <property type="project" value="UniProtKB-EC"/>
</dbReference>
<evidence type="ECO:0000313" key="22">
    <source>
        <dbReference type="Proteomes" id="UP000830671"/>
    </source>
</evidence>
<evidence type="ECO:0000259" key="20">
    <source>
        <dbReference type="PROSITE" id="PS52048"/>
    </source>
</evidence>
<reference evidence="21" key="1">
    <citation type="journal article" date="2021" name="Mol. Plant Microbe Interact.">
        <title>Complete Genome Sequence of the Plant-Pathogenic Fungus Colletotrichum lupini.</title>
        <authorList>
            <person name="Baroncelli R."/>
            <person name="Pensec F."/>
            <person name="Da Lio D."/>
            <person name="Boufleur T."/>
            <person name="Vicente I."/>
            <person name="Sarrocco S."/>
            <person name="Picot A."/>
            <person name="Baraldi E."/>
            <person name="Sukno S."/>
            <person name="Thon M."/>
            <person name="Le Floch G."/>
        </authorList>
    </citation>
    <scope>NUCLEOTIDE SEQUENCE</scope>
    <source>
        <strain evidence="21">IMI 504893</strain>
    </source>
</reference>
<protein>
    <recommendedName>
        <fullName evidence="16">ubiquitinyl hydrolase 1</fullName>
        <ecNumber evidence="16">3.4.19.12</ecNumber>
    </recommendedName>
</protein>
<keyword evidence="11 16" id="KW-0788">Thiol protease</keyword>
<dbReference type="InterPro" id="IPR044774">
    <property type="entry name" value="Suv3_DEXQc"/>
</dbReference>
<evidence type="ECO:0000313" key="21">
    <source>
        <dbReference type="EMBL" id="UQC89902.1"/>
    </source>
</evidence>
<dbReference type="InterPro" id="IPR041082">
    <property type="entry name" value="Suv3_C_1"/>
</dbReference>
<name>A0A9Q8WP05_9PEZI</name>
<dbReference type="Gene3D" id="1.20.272.40">
    <property type="match status" value="1"/>
</dbReference>
<keyword evidence="6 16" id="KW-0645">Protease</keyword>
<comment type="similarity">
    <text evidence="5 16">Belongs to the peptidase C12 family.</text>
</comment>
<dbReference type="CDD" id="cd18805">
    <property type="entry name" value="SF2_C_suv3"/>
    <property type="match status" value="1"/>
</dbReference>
<evidence type="ECO:0000256" key="16">
    <source>
        <dbReference type="PROSITE-ProRule" id="PRU01393"/>
    </source>
</evidence>
<dbReference type="CDD" id="cd17913">
    <property type="entry name" value="DEXQc_Suv3"/>
    <property type="match status" value="1"/>
</dbReference>
<dbReference type="CDD" id="cd09616">
    <property type="entry name" value="Peptidase_C12_UCH_L1_L3"/>
    <property type="match status" value="1"/>
</dbReference>
<dbReference type="InterPro" id="IPR057254">
    <property type="entry name" value="UCH_AS"/>
</dbReference>
<dbReference type="GeneID" id="73349367"/>
<dbReference type="GO" id="GO:0006511">
    <property type="term" value="P:ubiquitin-dependent protein catabolic process"/>
    <property type="evidence" value="ECO:0007669"/>
    <property type="project" value="UniProtKB-UniRule"/>
</dbReference>
<keyword evidence="10" id="KW-0347">Helicase</keyword>
<dbReference type="RefSeq" id="XP_049151503.1">
    <property type="nucleotide sequence ID" value="XM_049294357.1"/>
</dbReference>
<evidence type="ECO:0000256" key="3">
    <source>
        <dbReference type="ARBA" id="ARBA00001946"/>
    </source>
</evidence>
<dbReference type="SUPFAM" id="SSF52540">
    <property type="entry name" value="P-loop containing nucleoside triphosphate hydrolases"/>
    <property type="match status" value="1"/>
</dbReference>
<keyword evidence="13" id="KW-0809">Transit peptide</keyword>
<feature type="domain" description="UCH catalytic" evidence="20">
    <location>
        <begin position="855"/>
        <end position="1085"/>
    </location>
</feature>
<dbReference type="FunFam" id="3.40.50.300:FF:000269">
    <property type="entry name" value="ATP-dependent RNA helicase SUPV3L1, mitochondrial"/>
    <property type="match status" value="1"/>
</dbReference>
<dbReference type="EMBL" id="CP019480">
    <property type="protein sequence ID" value="UQC89902.1"/>
    <property type="molecule type" value="Genomic_DNA"/>
</dbReference>
<feature type="site" description="Transition state stabilizer" evidence="16">
    <location>
        <position position="941"/>
    </location>
</feature>
<evidence type="ECO:0000256" key="12">
    <source>
        <dbReference type="ARBA" id="ARBA00022840"/>
    </source>
</evidence>
<dbReference type="Pfam" id="PF22527">
    <property type="entry name" value="DEXQc_Suv3"/>
    <property type="match status" value="1"/>
</dbReference>
<dbReference type="FunFam" id="3.40.532.10:FF:000008">
    <property type="entry name" value="Ubiquitin carboxyl-terminal hydrolase"/>
    <property type="match status" value="1"/>
</dbReference>
<evidence type="ECO:0000256" key="10">
    <source>
        <dbReference type="ARBA" id="ARBA00022806"/>
    </source>
</evidence>
<comment type="cofactor">
    <cofactor evidence="3">
        <name>Mg(2+)</name>
        <dbReference type="ChEBI" id="CHEBI:18420"/>
    </cofactor>
</comment>
<comment type="catalytic activity">
    <reaction evidence="15">
        <text>ATP + H2O = ADP + phosphate + H(+)</text>
        <dbReference type="Rhea" id="RHEA:13065"/>
        <dbReference type="ChEBI" id="CHEBI:15377"/>
        <dbReference type="ChEBI" id="CHEBI:15378"/>
        <dbReference type="ChEBI" id="CHEBI:30616"/>
        <dbReference type="ChEBI" id="CHEBI:43474"/>
        <dbReference type="ChEBI" id="CHEBI:456216"/>
        <dbReference type="EC" id="3.6.4.13"/>
    </reaction>
</comment>
<dbReference type="Pfam" id="PF01088">
    <property type="entry name" value="Peptidase_C12"/>
    <property type="match status" value="1"/>
</dbReference>
<comment type="catalytic activity">
    <reaction evidence="1 16">
        <text>Thiol-dependent hydrolysis of ester, thioester, amide, peptide and isopeptide bonds formed by the C-terminal Gly of ubiquitin (a 76-residue protein attached to proteins as an intracellular targeting signal).</text>
        <dbReference type="EC" id="3.4.19.12"/>
    </reaction>
</comment>
<dbReference type="Pfam" id="PF12513">
    <property type="entry name" value="SUV3_C"/>
    <property type="match status" value="1"/>
</dbReference>
<evidence type="ECO:0000256" key="15">
    <source>
        <dbReference type="ARBA" id="ARBA00047984"/>
    </source>
</evidence>
<keyword evidence="12" id="KW-0067">ATP-binding</keyword>
<feature type="domain" description="Helicase C-terminal" evidence="19">
    <location>
        <begin position="337"/>
        <end position="499"/>
    </location>
</feature>
<dbReference type="GO" id="GO:0000965">
    <property type="term" value="P:mitochondrial RNA 3'-end processing"/>
    <property type="evidence" value="ECO:0007669"/>
    <property type="project" value="TreeGrafter"/>
</dbReference>
<evidence type="ECO:0000256" key="17">
    <source>
        <dbReference type="SAM" id="Coils"/>
    </source>
</evidence>
<dbReference type="SMART" id="SM00490">
    <property type="entry name" value="HELICc"/>
    <property type="match status" value="1"/>
</dbReference>
<comment type="subcellular location">
    <subcellularLocation>
        <location evidence="4">Mitochondrion</location>
    </subcellularLocation>
</comment>
<evidence type="ECO:0000256" key="6">
    <source>
        <dbReference type="ARBA" id="ARBA00022670"/>
    </source>
</evidence>
<accession>A0A9Q8WP05</accession>
<evidence type="ECO:0000256" key="14">
    <source>
        <dbReference type="ARBA" id="ARBA00023128"/>
    </source>
</evidence>
<dbReference type="PROSITE" id="PS52048">
    <property type="entry name" value="UCH_DOMAIN"/>
    <property type="match status" value="1"/>
</dbReference>
<dbReference type="InterPro" id="IPR022192">
    <property type="entry name" value="SUV3_C"/>
</dbReference>
<dbReference type="GO" id="GO:0005524">
    <property type="term" value="F:ATP binding"/>
    <property type="evidence" value="ECO:0007669"/>
    <property type="project" value="UniProtKB-KW"/>
</dbReference>
<dbReference type="InterPro" id="IPR001578">
    <property type="entry name" value="Peptidase_C12_UCH"/>
</dbReference>
<dbReference type="PROSITE" id="PS51194">
    <property type="entry name" value="HELICASE_CTER"/>
    <property type="match status" value="1"/>
</dbReference>
<evidence type="ECO:0000259" key="19">
    <source>
        <dbReference type="PROSITE" id="PS51194"/>
    </source>
</evidence>
<feature type="active site" description="Proton donor" evidence="16">
    <location>
        <position position="1021"/>
    </location>
</feature>
<dbReference type="EC" id="3.4.19.12" evidence="16"/>
<dbReference type="PANTHER" id="PTHR12131">
    <property type="entry name" value="ATP-DEPENDENT RNA AND DNA HELICASE"/>
    <property type="match status" value="1"/>
</dbReference>
<evidence type="ECO:0000256" key="2">
    <source>
        <dbReference type="ARBA" id="ARBA00001936"/>
    </source>
</evidence>
<feature type="coiled-coil region" evidence="17">
    <location>
        <begin position="684"/>
        <end position="718"/>
    </location>
</feature>
<dbReference type="InterPro" id="IPR027417">
    <property type="entry name" value="P-loop_NTPase"/>
</dbReference>
<dbReference type="InterPro" id="IPR036959">
    <property type="entry name" value="Peptidase_C12_UCH_sf"/>
</dbReference>
<dbReference type="PRINTS" id="PR00707">
    <property type="entry name" value="UBCTHYDRLASE"/>
</dbReference>
<evidence type="ECO:0000256" key="5">
    <source>
        <dbReference type="ARBA" id="ARBA00009326"/>
    </source>
</evidence>
<feature type="site" description="Important for enzyme activity" evidence="16">
    <location>
        <position position="1037"/>
    </location>
</feature>
<keyword evidence="8 16" id="KW-0833">Ubl conjugation pathway</keyword>
<dbReference type="Gene3D" id="3.40.532.10">
    <property type="entry name" value="Peptidase C12, ubiquitin carboxyl-terminal hydrolase"/>
    <property type="match status" value="1"/>
</dbReference>
<dbReference type="InterPro" id="IPR038765">
    <property type="entry name" value="Papain-like_cys_pep_sf"/>
</dbReference>
<dbReference type="Proteomes" id="UP000830671">
    <property type="component" value="Chromosome 8"/>
</dbReference>
<comment type="cofactor">
    <cofactor evidence="2">
        <name>Mn(2+)</name>
        <dbReference type="ChEBI" id="CHEBI:29035"/>
    </cofactor>
</comment>
<evidence type="ECO:0000256" key="8">
    <source>
        <dbReference type="ARBA" id="ARBA00022786"/>
    </source>
</evidence>
<evidence type="ECO:0000256" key="9">
    <source>
        <dbReference type="ARBA" id="ARBA00022801"/>
    </source>
</evidence>
<gene>
    <name evidence="21" type="ORF">CLUP02_15433</name>
</gene>
<evidence type="ECO:0000256" key="7">
    <source>
        <dbReference type="ARBA" id="ARBA00022741"/>
    </source>
</evidence>
<dbReference type="SUPFAM" id="SSF54001">
    <property type="entry name" value="Cysteine proteinases"/>
    <property type="match status" value="1"/>
</dbReference>
<dbReference type="Pfam" id="PF18147">
    <property type="entry name" value="Suv3_C_1"/>
    <property type="match status" value="1"/>
</dbReference>
<dbReference type="GO" id="GO:0045025">
    <property type="term" value="C:mitochondrial degradosome"/>
    <property type="evidence" value="ECO:0007669"/>
    <property type="project" value="TreeGrafter"/>
</dbReference>
<keyword evidence="9 16" id="KW-0378">Hydrolase</keyword>
<evidence type="ECO:0000256" key="11">
    <source>
        <dbReference type="ARBA" id="ARBA00022807"/>
    </source>
</evidence>
<dbReference type="Gene3D" id="3.40.50.300">
    <property type="entry name" value="P-loop containing nucleotide triphosphate hydrolases"/>
    <property type="match status" value="2"/>
</dbReference>
<feature type="active site" description="Nucleophile" evidence="16">
    <location>
        <position position="947"/>
    </location>
</feature>